<dbReference type="EMBL" id="JARKIB010000495">
    <property type="protein sequence ID" value="KAJ7703846.1"/>
    <property type="molecule type" value="Genomic_DNA"/>
</dbReference>
<proteinExistence type="predicted"/>
<feature type="domain" description="DUF6534" evidence="2">
    <location>
        <begin position="176"/>
        <end position="260"/>
    </location>
</feature>
<evidence type="ECO:0000256" key="1">
    <source>
        <dbReference type="SAM" id="Phobius"/>
    </source>
</evidence>
<keyword evidence="1" id="KW-0472">Membrane</keyword>
<dbReference type="Pfam" id="PF20152">
    <property type="entry name" value="DUF6534"/>
    <property type="match status" value="1"/>
</dbReference>
<comment type="caution">
    <text evidence="3">The sequence shown here is derived from an EMBL/GenBank/DDBJ whole genome shotgun (WGS) entry which is preliminary data.</text>
</comment>
<feature type="transmembrane region" description="Helical" evidence="1">
    <location>
        <begin position="235"/>
        <end position="256"/>
    </location>
</feature>
<evidence type="ECO:0000259" key="2">
    <source>
        <dbReference type="Pfam" id="PF20152"/>
    </source>
</evidence>
<feature type="transmembrane region" description="Helical" evidence="1">
    <location>
        <begin position="205"/>
        <end position="229"/>
    </location>
</feature>
<dbReference type="PANTHER" id="PTHR40465">
    <property type="entry name" value="CHROMOSOME 1, WHOLE GENOME SHOTGUN SEQUENCE"/>
    <property type="match status" value="1"/>
</dbReference>
<feature type="transmembrane region" description="Helical" evidence="1">
    <location>
        <begin position="20"/>
        <end position="42"/>
    </location>
</feature>
<dbReference type="InterPro" id="IPR045339">
    <property type="entry name" value="DUF6534"/>
</dbReference>
<protein>
    <recommendedName>
        <fullName evidence="2">DUF6534 domain-containing protein</fullName>
    </recommendedName>
</protein>
<feature type="transmembrane region" description="Helical" evidence="1">
    <location>
        <begin position="126"/>
        <end position="151"/>
    </location>
</feature>
<dbReference type="AlphaFoldDB" id="A0AAD7GRU3"/>
<reference evidence="3" key="1">
    <citation type="submission" date="2023-03" db="EMBL/GenBank/DDBJ databases">
        <title>Massive genome expansion in bonnet fungi (Mycena s.s.) driven by repeated elements and novel gene families across ecological guilds.</title>
        <authorList>
            <consortium name="Lawrence Berkeley National Laboratory"/>
            <person name="Harder C.B."/>
            <person name="Miyauchi S."/>
            <person name="Viragh M."/>
            <person name="Kuo A."/>
            <person name="Thoen E."/>
            <person name="Andreopoulos B."/>
            <person name="Lu D."/>
            <person name="Skrede I."/>
            <person name="Drula E."/>
            <person name="Henrissat B."/>
            <person name="Morin E."/>
            <person name="Kohler A."/>
            <person name="Barry K."/>
            <person name="LaButti K."/>
            <person name="Morin E."/>
            <person name="Salamov A."/>
            <person name="Lipzen A."/>
            <person name="Mereny Z."/>
            <person name="Hegedus B."/>
            <person name="Baldrian P."/>
            <person name="Stursova M."/>
            <person name="Weitz H."/>
            <person name="Taylor A."/>
            <person name="Grigoriev I.V."/>
            <person name="Nagy L.G."/>
            <person name="Martin F."/>
            <person name="Kauserud H."/>
        </authorList>
    </citation>
    <scope>NUCLEOTIDE SEQUENCE</scope>
    <source>
        <strain evidence="3">CBHHK182m</strain>
    </source>
</reference>
<evidence type="ECO:0000313" key="4">
    <source>
        <dbReference type="Proteomes" id="UP001215598"/>
    </source>
</evidence>
<feature type="transmembrane region" description="Helical" evidence="1">
    <location>
        <begin position="54"/>
        <end position="76"/>
    </location>
</feature>
<gene>
    <name evidence="3" type="ORF">B0H16DRAFT_1704932</name>
</gene>
<dbReference type="Proteomes" id="UP001215598">
    <property type="component" value="Unassembled WGS sequence"/>
</dbReference>
<accession>A0AAD7GRU3</accession>
<keyword evidence="1" id="KW-0812">Transmembrane</keyword>
<feature type="transmembrane region" description="Helical" evidence="1">
    <location>
        <begin position="171"/>
        <end position="193"/>
    </location>
</feature>
<dbReference type="PANTHER" id="PTHR40465:SF1">
    <property type="entry name" value="DUF6534 DOMAIN-CONTAINING PROTEIN"/>
    <property type="match status" value="1"/>
</dbReference>
<keyword evidence="4" id="KW-1185">Reference proteome</keyword>
<sequence>MSNYGELQVPLLHVTITPNLFGELLTFFFAGTFIAQACIYYVAFPRDSRGLKIYVSVVCLFTMLFLCSNITDTYIWYAVGYGNIAAFLEPHNKNHASVIGASMAVLFVQLFFCYRIVAIKRAAWPFALFIVLVNVQFQCATGFALGILFRLGATEVSDPRHALTGRVNDVSIITCVVASILISAVTSYVLLSAEVAPSTRDRLKNIVLLVIETNTVTAIVALVSVVLYAVFPGTSYFLCLFGILPTLYVNSFFASLNHRAISSAQSSDVSVSDDFRSTLEHHNSWSRCAAEGISRSGSRNESIASMSFAPRQSENLRRAGGTSALGSGIAEETVDGGTCLGVVSVGYQGLVKPKALSQGHLQGLGKNFPRIQRNFKVYQIPRPKERQDGIYIGMQKNFNSSLLCKKACGVTQSNFSAEQNYNNMTKALTKV</sequence>
<evidence type="ECO:0000313" key="3">
    <source>
        <dbReference type="EMBL" id="KAJ7703846.1"/>
    </source>
</evidence>
<feature type="transmembrane region" description="Helical" evidence="1">
    <location>
        <begin position="96"/>
        <end position="114"/>
    </location>
</feature>
<name>A0AAD7GRU3_9AGAR</name>
<keyword evidence="1" id="KW-1133">Transmembrane helix</keyword>
<organism evidence="3 4">
    <name type="scientific">Mycena metata</name>
    <dbReference type="NCBI Taxonomy" id="1033252"/>
    <lineage>
        <taxon>Eukaryota</taxon>
        <taxon>Fungi</taxon>
        <taxon>Dikarya</taxon>
        <taxon>Basidiomycota</taxon>
        <taxon>Agaricomycotina</taxon>
        <taxon>Agaricomycetes</taxon>
        <taxon>Agaricomycetidae</taxon>
        <taxon>Agaricales</taxon>
        <taxon>Marasmiineae</taxon>
        <taxon>Mycenaceae</taxon>
        <taxon>Mycena</taxon>
    </lineage>
</organism>